<feature type="compositionally biased region" description="Pro residues" evidence="5">
    <location>
        <begin position="399"/>
        <end position="420"/>
    </location>
</feature>
<evidence type="ECO:0000313" key="8">
    <source>
        <dbReference type="Proteomes" id="UP001591681"/>
    </source>
</evidence>
<dbReference type="InterPro" id="IPR002110">
    <property type="entry name" value="Ankyrin_rpt"/>
</dbReference>
<evidence type="ECO:0000259" key="6">
    <source>
        <dbReference type="PROSITE" id="PS50225"/>
    </source>
</evidence>
<dbReference type="InterPro" id="IPR036036">
    <property type="entry name" value="SOCS_box-like_dom_sf"/>
</dbReference>
<comment type="caution">
    <text evidence="7">The sequence shown here is derived from an EMBL/GenBank/DDBJ whole genome shotgun (WGS) entry which is preliminary data.</text>
</comment>
<comment type="pathway">
    <text evidence="1">Protein modification; protein ubiquitination.</text>
</comment>
<keyword evidence="3 4" id="KW-0040">ANK repeat</keyword>
<dbReference type="InterPro" id="IPR050745">
    <property type="entry name" value="Multifunctional_regulatory"/>
</dbReference>
<dbReference type="SMART" id="SM00248">
    <property type="entry name" value="ANK"/>
    <property type="match status" value="3"/>
</dbReference>
<name>A0ABD1JYJ3_9TELE</name>
<keyword evidence="2" id="KW-0677">Repeat</keyword>
<dbReference type="SUPFAM" id="SSF48403">
    <property type="entry name" value="Ankyrin repeat"/>
    <property type="match status" value="1"/>
</dbReference>
<accession>A0ABD1JYJ3</accession>
<dbReference type="PROSITE" id="PS50225">
    <property type="entry name" value="SOCS"/>
    <property type="match status" value="1"/>
</dbReference>
<feature type="region of interest" description="Disordered" evidence="5">
    <location>
        <begin position="386"/>
        <end position="421"/>
    </location>
</feature>
<dbReference type="EMBL" id="JBHFQA010000010">
    <property type="protein sequence ID" value="KAL2091803.1"/>
    <property type="molecule type" value="Genomic_DNA"/>
</dbReference>
<evidence type="ECO:0000256" key="5">
    <source>
        <dbReference type="SAM" id="MobiDB-lite"/>
    </source>
</evidence>
<dbReference type="PANTHER" id="PTHR24189">
    <property type="entry name" value="MYOTROPHIN"/>
    <property type="match status" value="1"/>
</dbReference>
<sequence>MWKDLLPVLQWREETVNQTAMPFLHGFRRIVYEYQPLVDAVLCAVGLQEEAKSDGLAEEEEEEEKEKVCGPLKEVLEREAQSAVFVEGISCALFRMAQRGLLGPARVLLHYGAHLNFEDPVSYYTPLHIAVLRNRPLMVRLLVQHGADINKRDRIHESSPLDLASEEADRLPCLRMLLELGAHVNARDRTGKTALLHALASSDGLTVDNSENIRLLLAAGASVQAYTSGDAVGDTVMSLVVSLVLEALESSEEEEAAAIGRFCLRVTELLLDHGAEPSCSWPSGQPGCAGEQWGTSLTEVCLGHFDLLFPLAVLLLRRGVALHCLCHSAPCWYGRRVLLRRLERRLRQQPNMADALKSDLLDKAEALLELADTCCVPHCRQELPLPHTPPPALHTDSPPHTPPPAPRPDSPPHTPPPAPLPLQAVLDLRVRLREQETRPRPLRLLCRRFLRRHLGAPPLEPKVQRLPLPDRLKDFLLPELAVLRRPGWDRCLPNHSPR</sequence>
<dbReference type="InterPro" id="IPR036770">
    <property type="entry name" value="Ankyrin_rpt-contain_sf"/>
</dbReference>
<evidence type="ECO:0000256" key="4">
    <source>
        <dbReference type="PROSITE-ProRule" id="PRU00023"/>
    </source>
</evidence>
<feature type="repeat" description="ANK" evidence="4">
    <location>
        <begin position="156"/>
        <end position="189"/>
    </location>
</feature>
<evidence type="ECO:0000313" key="7">
    <source>
        <dbReference type="EMBL" id="KAL2091803.1"/>
    </source>
</evidence>
<dbReference type="AlphaFoldDB" id="A0ABD1JYJ3"/>
<dbReference type="PANTHER" id="PTHR24189:SF50">
    <property type="entry name" value="ANKYRIN REPEAT AND SOCS BOX PROTEIN 2"/>
    <property type="match status" value="1"/>
</dbReference>
<dbReference type="PROSITE" id="PS50297">
    <property type="entry name" value="ANK_REP_REGION"/>
    <property type="match status" value="2"/>
</dbReference>
<evidence type="ECO:0000256" key="2">
    <source>
        <dbReference type="ARBA" id="ARBA00022737"/>
    </source>
</evidence>
<dbReference type="Proteomes" id="UP001591681">
    <property type="component" value="Unassembled WGS sequence"/>
</dbReference>
<protein>
    <recommendedName>
        <fullName evidence="6">SOCS box domain-containing protein</fullName>
    </recommendedName>
</protein>
<evidence type="ECO:0000256" key="1">
    <source>
        <dbReference type="ARBA" id="ARBA00004906"/>
    </source>
</evidence>
<gene>
    <name evidence="7" type="ORF">ACEWY4_011601</name>
</gene>
<reference evidence="7 8" key="1">
    <citation type="submission" date="2024-09" db="EMBL/GenBank/DDBJ databases">
        <title>A chromosome-level genome assembly of Gray's grenadier anchovy, Coilia grayii.</title>
        <authorList>
            <person name="Fu Z."/>
        </authorList>
    </citation>
    <scope>NUCLEOTIDE SEQUENCE [LARGE SCALE GENOMIC DNA]</scope>
    <source>
        <strain evidence="7">G4</strain>
        <tissue evidence="7">Muscle</tissue>
    </source>
</reference>
<evidence type="ECO:0000256" key="3">
    <source>
        <dbReference type="ARBA" id="ARBA00023043"/>
    </source>
</evidence>
<organism evidence="7 8">
    <name type="scientific">Coilia grayii</name>
    <name type="common">Gray's grenadier anchovy</name>
    <dbReference type="NCBI Taxonomy" id="363190"/>
    <lineage>
        <taxon>Eukaryota</taxon>
        <taxon>Metazoa</taxon>
        <taxon>Chordata</taxon>
        <taxon>Craniata</taxon>
        <taxon>Vertebrata</taxon>
        <taxon>Euteleostomi</taxon>
        <taxon>Actinopterygii</taxon>
        <taxon>Neopterygii</taxon>
        <taxon>Teleostei</taxon>
        <taxon>Clupei</taxon>
        <taxon>Clupeiformes</taxon>
        <taxon>Clupeoidei</taxon>
        <taxon>Engraulidae</taxon>
        <taxon>Coilinae</taxon>
        <taxon>Coilia</taxon>
    </lineage>
</organism>
<feature type="repeat" description="ANK" evidence="4">
    <location>
        <begin position="122"/>
        <end position="154"/>
    </location>
</feature>
<dbReference type="PROSITE" id="PS50088">
    <property type="entry name" value="ANK_REPEAT"/>
    <property type="match status" value="2"/>
</dbReference>
<dbReference type="Pfam" id="PF12796">
    <property type="entry name" value="Ank_2"/>
    <property type="match status" value="1"/>
</dbReference>
<dbReference type="InterPro" id="IPR001496">
    <property type="entry name" value="SOCS_box"/>
</dbReference>
<dbReference type="Pfam" id="PF07525">
    <property type="entry name" value="SOCS_box"/>
    <property type="match status" value="1"/>
</dbReference>
<dbReference type="SMART" id="SM00969">
    <property type="entry name" value="SOCS_box"/>
    <property type="match status" value="1"/>
</dbReference>
<dbReference type="Gene3D" id="1.25.40.20">
    <property type="entry name" value="Ankyrin repeat-containing domain"/>
    <property type="match status" value="2"/>
</dbReference>
<feature type="domain" description="SOCS box" evidence="6">
    <location>
        <begin position="427"/>
        <end position="476"/>
    </location>
</feature>
<proteinExistence type="predicted"/>
<dbReference type="SUPFAM" id="SSF158235">
    <property type="entry name" value="SOCS box-like"/>
    <property type="match status" value="1"/>
</dbReference>
<keyword evidence="8" id="KW-1185">Reference proteome</keyword>